<keyword evidence="2" id="KW-1185">Reference proteome</keyword>
<protein>
    <submittedName>
        <fullName evidence="1">Uncharacterized protein</fullName>
    </submittedName>
</protein>
<gene>
    <name evidence="1" type="ORF">GGR32_000189</name>
</gene>
<comment type="caution">
    <text evidence="1">The sequence shown here is derived from an EMBL/GenBank/DDBJ whole genome shotgun (WGS) entry which is preliminary data.</text>
</comment>
<accession>A0A840ESK2</accession>
<evidence type="ECO:0000313" key="2">
    <source>
        <dbReference type="Proteomes" id="UP000553034"/>
    </source>
</evidence>
<organism evidence="1 2">
    <name type="scientific">Mesonia hippocampi</name>
    <dbReference type="NCBI Taxonomy" id="1628250"/>
    <lineage>
        <taxon>Bacteria</taxon>
        <taxon>Pseudomonadati</taxon>
        <taxon>Bacteroidota</taxon>
        <taxon>Flavobacteriia</taxon>
        <taxon>Flavobacteriales</taxon>
        <taxon>Flavobacteriaceae</taxon>
        <taxon>Mesonia</taxon>
    </lineage>
</organism>
<dbReference type="AlphaFoldDB" id="A0A840ESK2"/>
<name>A0A840ESK2_9FLAO</name>
<proteinExistence type="predicted"/>
<sequence>MNPAYEITSSISEKIGEVNANLLGNPLFLHHLFGYHLLR</sequence>
<dbReference type="EMBL" id="JACIFO010000001">
    <property type="protein sequence ID" value="MBB4117917.1"/>
    <property type="molecule type" value="Genomic_DNA"/>
</dbReference>
<dbReference type="Proteomes" id="UP000553034">
    <property type="component" value="Unassembled WGS sequence"/>
</dbReference>
<evidence type="ECO:0000313" key="1">
    <source>
        <dbReference type="EMBL" id="MBB4117917.1"/>
    </source>
</evidence>
<reference evidence="1 2" key="1">
    <citation type="submission" date="2020-08" db="EMBL/GenBank/DDBJ databases">
        <title>Genomic Encyclopedia of Type Strains, Phase IV (KMG-IV): sequencing the most valuable type-strain genomes for metagenomic binning, comparative biology and taxonomic classification.</title>
        <authorList>
            <person name="Goeker M."/>
        </authorList>
    </citation>
    <scope>NUCLEOTIDE SEQUENCE [LARGE SCALE GENOMIC DNA]</scope>
    <source>
        <strain evidence="1 2">DSM 29568</strain>
    </source>
</reference>